<evidence type="ECO:0000313" key="8">
    <source>
        <dbReference type="EMBL" id="NKT78916.1"/>
    </source>
</evidence>
<evidence type="ECO:0000259" key="6">
    <source>
        <dbReference type="Pfam" id="PF01266"/>
    </source>
</evidence>
<dbReference type="SUPFAM" id="SSF51905">
    <property type="entry name" value="FAD/NAD(P)-binding domain"/>
    <property type="match status" value="1"/>
</dbReference>
<evidence type="ECO:0000313" key="10">
    <source>
        <dbReference type="Proteomes" id="UP000603463"/>
    </source>
</evidence>
<comment type="pathway">
    <text evidence="1">Cofactor biosynthesis; thiamine diphosphate biosynthesis.</text>
</comment>
<feature type="domain" description="FAD dependent oxidoreductase" evidence="6">
    <location>
        <begin position="15"/>
        <end position="341"/>
    </location>
</feature>
<evidence type="ECO:0000256" key="5">
    <source>
        <dbReference type="ARBA" id="ARBA00050018"/>
    </source>
</evidence>
<gene>
    <name evidence="8" type="primary">thiO</name>
    <name evidence="7" type="ORF">GS441_11185</name>
    <name evidence="8" type="ORF">GS882_12465</name>
    <name evidence="9" type="ORF">GS947_08315</name>
</gene>
<dbReference type="EMBL" id="WVBC01000030">
    <property type="protein sequence ID" value="NKT78916.1"/>
    <property type="molecule type" value="Genomic_DNA"/>
</dbReference>
<dbReference type="InterPro" id="IPR006076">
    <property type="entry name" value="FAD-dep_OxRdtase"/>
</dbReference>
<dbReference type="SUPFAM" id="SSF54373">
    <property type="entry name" value="FAD-linked reductases, C-terminal domain"/>
    <property type="match status" value="1"/>
</dbReference>
<comment type="catalytic activity">
    <reaction evidence="4">
        <text>glycine + O2 + H2O = glyoxylate + H2O2 + NH4(+)</text>
        <dbReference type="Rhea" id="RHEA:11532"/>
        <dbReference type="ChEBI" id="CHEBI:15377"/>
        <dbReference type="ChEBI" id="CHEBI:15379"/>
        <dbReference type="ChEBI" id="CHEBI:16240"/>
        <dbReference type="ChEBI" id="CHEBI:28938"/>
        <dbReference type="ChEBI" id="CHEBI:36655"/>
        <dbReference type="ChEBI" id="CHEBI:57305"/>
        <dbReference type="EC" id="1.4.3.19"/>
    </reaction>
</comment>
<dbReference type="RefSeq" id="WP_175271829.1">
    <property type="nucleotide sequence ID" value="NZ_CP095477.1"/>
</dbReference>
<protein>
    <recommendedName>
        <fullName evidence="5">glycine oxidase</fullName>
        <ecNumber evidence="5">1.4.3.19</ecNumber>
    </recommendedName>
</protein>
<keyword evidence="2" id="KW-0784">Thiamine biosynthesis</keyword>
<dbReference type="PANTHER" id="PTHR13847">
    <property type="entry name" value="SARCOSINE DEHYDROGENASE-RELATED"/>
    <property type="match status" value="1"/>
</dbReference>
<dbReference type="GO" id="GO:0009228">
    <property type="term" value="P:thiamine biosynthetic process"/>
    <property type="evidence" value="ECO:0007669"/>
    <property type="project" value="UniProtKB-KW"/>
</dbReference>
<dbReference type="InterPro" id="IPR036188">
    <property type="entry name" value="FAD/NAD-bd_sf"/>
</dbReference>
<dbReference type="InterPro" id="IPR012727">
    <property type="entry name" value="Gly_oxidase_ThiO"/>
</dbReference>
<dbReference type="Proteomes" id="UP000608063">
    <property type="component" value="Unassembled WGS sequence"/>
</dbReference>
<dbReference type="Gene3D" id="3.50.50.60">
    <property type="entry name" value="FAD/NAD(P)-binding domain"/>
    <property type="match status" value="1"/>
</dbReference>
<proteinExistence type="predicted"/>
<evidence type="ECO:0000256" key="1">
    <source>
        <dbReference type="ARBA" id="ARBA00004948"/>
    </source>
</evidence>
<name>A0A9Q5EZM2_RHOHA</name>
<dbReference type="EMBL" id="WVDC01000001">
    <property type="protein sequence ID" value="NKW41626.1"/>
    <property type="molecule type" value="Genomic_DNA"/>
</dbReference>
<organism evidence="8 10">
    <name type="scientific">Rhodococcus hoagii</name>
    <name type="common">Corynebacterium equii</name>
    <dbReference type="NCBI Taxonomy" id="43767"/>
    <lineage>
        <taxon>Bacteria</taxon>
        <taxon>Bacillati</taxon>
        <taxon>Actinomycetota</taxon>
        <taxon>Actinomycetes</taxon>
        <taxon>Mycobacteriales</taxon>
        <taxon>Nocardiaceae</taxon>
        <taxon>Prescottella</taxon>
    </lineage>
</organism>
<dbReference type="Gene3D" id="3.30.9.10">
    <property type="entry name" value="D-Amino Acid Oxidase, subunit A, domain 2"/>
    <property type="match status" value="1"/>
</dbReference>
<dbReference type="AlphaFoldDB" id="A0A9Q5EZM2"/>
<evidence type="ECO:0000313" key="7">
    <source>
        <dbReference type="EMBL" id="MBM4565974.1"/>
    </source>
</evidence>
<dbReference type="GO" id="GO:0005737">
    <property type="term" value="C:cytoplasm"/>
    <property type="evidence" value="ECO:0007669"/>
    <property type="project" value="TreeGrafter"/>
</dbReference>
<dbReference type="Pfam" id="PF01266">
    <property type="entry name" value="DAO"/>
    <property type="match status" value="1"/>
</dbReference>
<dbReference type="Proteomes" id="UP000603463">
    <property type="component" value="Unassembled WGS sequence"/>
</dbReference>
<dbReference type="Proteomes" id="UP000808906">
    <property type="component" value="Unassembled WGS sequence"/>
</dbReference>
<reference evidence="7" key="1">
    <citation type="submission" date="2019-11" db="EMBL/GenBank/DDBJ databases">
        <title>Spread of Macrolides and rifampicin resistant Rhodococcus equi in clinical isolates in the USA.</title>
        <authorList>
            <person name="Alvarez-Narvaez S."/>
            <person name="Huber L."/>
            <person name="Cohen N.D."/>
            <person name="Slovis N."/>
            <person name="Greiter M."/>
            <person name="Giguere S."/>
            <person name="Hart K."/>
        </authorList>
    </citation>
    <scope>NUCLEOTIDE SEQUENCE</scope>
    <source>
        <strain evidence="7">Lh_17</strain>
    </source>
</reference>
<dbReference type="EC" id="1.4.3.19" evidence="5"/>
<evidence type="ECO:0000256" key="2">
    <source>
        <dbReference type="ARBA" id="ARBA00022977"/>
    </source>
</evidence>
<dbReference type="GO" id="GO:0050660">
    <property type="term" value="F:flavin adenine dinucleotide binding"/>
    <property type="evidence" value="ECO:0007669"/>
    <property type="project" value="InterPro"/>
</dbReference>
<dbReference type="NCBIfam" id="TIGR02352">
    <property type="entry name" value="thiamin_ThiO"/>
    <property type="match status" value="1"/>
</dbReference>
<accession>A0A9Q5EZM2</accession>
<keyword evidence="3 8" id="KW-0560">Oxidoreductase</keyword>
<sequence length="365" mass="38433">MPAQGVRWREVTRSVSVVGGGVIGLSIAWRAAQSGWAVTLYDPAPGSGASWVAGGMLAPLSEGWPGEEKALALGAASLRRWPDFGAELGRLVDVELFTSDDSLTVALDAADAADLHTVADWVAEQGHELRILNRAQIRELEPSLGRGIRLALQAPTELAVDNRLLVAALRTAVAEVGVELIEQAVTDLGELTTDQVVLAAGSNSAQLWPHLPVRPVKGEILRLRARPGVTPAPLRTIRGSVHGRPSYLVPRADGIVVGATQYESGHDTQVTVAGVRDLIADAEALMPAIGEYELYEAKAGLRPMSPDNLPIIGRVSDRVVLATGHGRNGILMTPVTADATVAILDGNPLAEAESATAERFSPAKV</sequence>
<evidence type="ECO:0000256" key="4">
    <source>
        <dbReference type="ARBA" id="ARBA00049872"/>
    </source>
</evidence>
<evidence type="ECO:0000256" key="3">
    <source>
        <dbReference type="ARBA" id="ARBA00023002"/>
    </source>
</evidence>
<dbReference type="PANTHER" id="PTHR13847:SF289">
    <property type="entry name" value="GLYCINE OXIDASE"/>
    <property type="match status" value="1"/>
</dbReference>
<comment type="caution">
    <text evidence="8">The sequence shown here is derived from an EMBL/GenBank/DDBJ whole genome shotgun (WGS) entry which is preliminary data.</text>
</comment>
<dbReference type="EMBL" id="WUXR01000005">
    <property type="protein sequence ID" value="MBM4565974.1"/>
    <property type="molecule type" value="Genomic_DNA"/>
</dbReference>
<evidence type="ECO:0000313" key="9">
    <source>
        <dbReference type="EMBL" id="NKW41626.1"/>
    </source>
</evidence>
<dbReference type="GO" id="GO:0043799">
    <property type="term" value="F:glycine oxidase activity"/>
    <property type="evidence" value="ECO:0007669"/>
    <property type="project" value="UniProtKB-EC"/>
</dbReference>
<reference evidence="8" key="2">
    <citation type="journal article" date="2020" name="Environ. Microbiol.">
        <title>The novel and transferable erm(51) gene confers Macrolides, Lincosamides, and Streptogramins B (MLSB) resistance to clonal Rhodococcus equi in the environment.</title>
        <authorList>
            <person name="Huber L."/>
            <person name="Giguere S."/>
            <person name="Slovis N.M."/>
            <person name="Alvarez-Narvaez S."/>
            <person name="Hart K.A."/>
            <person name="Greiter M."/>
            <person name="Morris E.R.A."/>
            <person name="Cohen N.D."/>
        </authorList>
    </citation>
    <scope>NUCLEOTIDE SEQUENCE</scope>
    <source>
        <strain evidence="8">Lh_116_1</strain>
        <strain evidence="9">Lh_16_1</strain>
    </source>
</reference>